<evidence type="ECO:0000256" key="10">
    <source>
        <dbReference type="ARBA" id="ARBA00023052"/>
    </source>
</evidence>
<dbReference type="EMBL" id="JAFITR010000082">
    <property type="protein sequence ID" value="MBN4067195.1"/>
    <property type="molecule type" value="Genomic_DNA"/>
</dbReference>
<keyword evidence="7" id="KW-0479">Metal-binding</keyword>
<evidence type="ECO:0000256" key="1">
    <source>
        <dbReference type="ARBA" id="ARBA00001946"/>
    </source>
</evidence>
<comment type="caution">
    <text evidence="13">The sequence shown here is derived from an EMBL/GenBank/DDBJ whole genome shotgun (WGS) entry which is preliminary data.</text>
</comment>
<name>A0ABS3AR37_9BACT</name>
<dbReference type="SUPFAM" id="SSF52922">
    <property type="entry name" value="TK C-terminal domain-like"/>
    <property type="match status" value="1"/>
</dbReference>
<organism evidence="13 14">
    <name type="scientific">Simkania negevensis</name>
    <dbReference type="NCBI Taxonomy" id="83561"/>
    <lineage>
        <taxon>Bacteria</taxon>
        <taxon>Pseudomonadati</taxon>
        <taxon>Chlamydiota</taxon>
        <taxon>Chlamydiia</taxon>
        <taxon>Parachlamydiales</taxon>
        <taxon>Simkaniaceae</taxon>
        <taxon>Simkania</taxon>
    </lineage>
</organism>
<keyword evidence="6" id="KW-0808">Transferase</keyword>
<evidence type="ECO:0000313" key="14">
    <source>
        <dbReference type="Proteomes" id="UP000722121"/>
    </source>
</evidence>
<dbReference type="PANTHER" id="PTHR43322">
    <property type="entry name" value="1-D-DEOXYXYLULOSE 5-PHOSPHATE SYNTHASE-RELATED"/>
    <property type="match status" value="1"/>
</dbReference>
<evidence type="ECO:0000256" key="3">
    <source>
        <dbReference type="ARBA" id="ARBA00011081"/>
    </source>
</evidence>
<keyword evidence="11" id="KW-0414">Isoprene biosynthesis</keyword>
<feature type="domain" description="Transketolase-like pyrimidine-binding" evidence="12">
    <location>
        <begin position="5"/>
        <end position="170"/>
    </location>
</feature>
<keyword evidence="9" id="KW-0784">Thiamine biosynthesis</keyword>
<evidence type="ECO:0000313" key="13">
    <source>
        <dbReference type="EMBL" id="MBN4067195.1"/>
    </source>
</evidence>
<dbReference type="InterPro" id="IPR005475">
    <property type="entry name" value="Transketolase-like_Pyr-bd"/>
</dbReference>
<evidence type="ECO:0000256" key="8">
    <source>
        <dbReference type="ARBA" id="ARBA00022842"/>
    </source>
</evidence>
<dbReference type="Proteomes" id="UP000722121">
    <property type="component" value="Unassembled WGS sequence"/>
</dbReference>
<dbReference type="InterPro" id="IPR005477">
    <property type="entry name" value="Dxylulose-5-P_synthase"/>
</dbReference>
<dbReference type="Pfam" id="PF02780">
    <property type="entry name" value="Transketolase_C"/>
    <property type="match status" value="1"/>
</dbReference>
<keyword evidence="8" id="KW-0460">Magnesium</keyword>
<comment type="subunit">
    <text evidence="4">Homodimer.</text>
</comment>
<dbReference type="InterPro" id="IPR009014">
    <property type="entry name" value="Transketo_C/PFOR_II"/>
</dbReference>
<evidence type="ECO:0000256" key="6">
    <source>
        <dbReference type="ARBA" id="ARBA00022679"/>
    </source>
</evidence>
<dbReference type="CDD" id="cd07033">
    <property type="entry name" value="TPP_PYR_DXS_TK_like"/>
    <property type="match status" value="1"/>
</dbReference>
<keyword evidence="14" id="KW-1185">Reference proteome</keyword>
<evidence type="ECO:0000256" key="9">
    <source>
        <dbReference type="ARBA" id="ARBA00022977"/>
    </source>
</evidence>
<reference evidence="13 14" key="1">
    <citation type="submission" date="2021-02" db="EMBL/GenBank/DDBJ databases">
        <title>Activity-based single-cell genomes from oceanic crustal fluid captures similar information to metagenomic and metatranscriptomic surveys with orders of magnitude less sampling.</title>
        <authorList>
            <person name="D'Angelo T.S."/>
            <person name="Orcutt B.N."/>
        </authorList>
    </citation>
    <scope>NUCLEOTIDE SEQUENCE [LARGE SCALE GENOMIC DNA]</scope>
    <source>
        <strain evidence="13">AH-315-G07</strain>
    </source>
</reference>
<dbReference type="PANTHER" id="PTHR43322:SF5">
    <property type="entry name" value="1-DEOXY-D-XYLULOSE-5-PHOSPHATE SYNTHASE, CHLOROPLASTIC"/>
    <property type="match status" value="1"/>
</dbReference>
<dbReference type="Gene3D" id="3.40.50.920">
    <property type="match status" value="1"/>
</dbReference>
<protein>
    <recommendedName>
        <fullName evidence="5">1-deoxy-D-xylulose-5-phosphate synthase</fullName>
        <ecNumber evidence="5">2.2.1.7</ecNumber>
    </recommendedName>
</protein>
<dbReference type="Pfam" id="PF02779">
    <property type="entry name" value="Transket_pyr"/>
    <property type="match status" value="1"/>
</dbReference>
<dbReference type="EC" id="2.2.1.7" evidence="5"/>
<dbReference type="Gene3D" id="3.40.50.970">
    <property type="match status" value="1"/>
</dbReference>
<comment type="cofactor">
    <cofactor evidence="1">
        <name>Mg(2+)</name>
        <dbReference type="ChEBI" id="CHEBI:18420"/>
    </cofactor>
</comment>
<comment type="similarity">
    <text evidence="3">Belongs to the transketolase family. DXPS subfamily.</text>
</comment>
<comment type="pathway">
    <text evidence="2">Metabolic intermediate biosynthesis; 1-deoxy-D-xylulose 5-phosphate biosynthesis; 1-deoxy-D-xylulose 5-phosphate from D-glyceraldehyde 3-phosphate and pyruvate: step 1/1.</text>
</comment>
<evidence type="ECO:0000256" key="5">
    <source>
        <dbReference type="ARBA" id="ARBA00013150"/>
    </source>
</evidence>
<evidence type="ECO:0000259" key="12">
    <source>
        <dbReference type="SMART" id="SM00861"/>
    </source>
</evidence>
<evidence type="ECO:0000256" key="2">
    <source>
        <dbReference type="ARBA" id="ARBA00004980"/>
    </source>
</evidence>
<proteinExistence type="inferred from homology"/>
<dbReference type="SUPFAM" id="SSF52518">
    <property type="entry name" value="Thiamin diphosphate-binding fold (THDP-binding)"/>
    <property type="match status" value="1"/>
</dbReference>
<keyword evidence="10" id="KW-0786">Thiamine pyrophosphate</keyword>
<evidence type="ECO:0000256" key="7">
    <source>
        <dbReference type="ARBA" id="ARBA00022723"/>
    </source>
</evidence>
<dbReference type="InterPro" id="IPR033248">
    <property type="entry name" value="Transketolase_C"/>
</dbReference>
<gene>
    <name evidence="13" type="ORF">JYU14_03830</name>
</gene>
<evidence type="ECO:0000256" key="11">
    <source>
        <dbReference type="ARBA" id="ARBA00023229"/>
    </source>
</evidence>
<sequence length="319" mass="36029">MTPQPLPRDVFIDEIYHQAQQDKDVYFITADLGAQSLDRFRTELPNQFIHCGISEQTMIDVACGMAQNGKKVYCYAMACFATTRCYEQIKVALAVMDIPVTIVGVGVGYSYDNAGPTHYAIEDVSFMRCLGNIEIVTPVDTQTTRETARLTYNNPRLRYVRLDRKHLPDVYEQNDRSFITQGFVETDPGNEYVIVTCGYMHQQARKVRTLLKNHGLDIGIIDAYRVKPLDLEIVKTMLAKYNHIITFEEHFLSGGLGSIVAEVCADTGLLRQIHRIAIKDSYYCDNGGRDYLHSLSGLDTETVVNKILAIHTTQPLACR</sequence>
<dbReference type="SMART" id="SM00861">
    <property type="entry name" value="Transket_pyr"/>
    <property type="match status" value="1"/>
</dbReference>
<accession>A0ABS3AR37</accession>
<evidence type="ECO:0000256" key="4">
    <source>
        <dbReference type="ARBA" id="ARBA00011738"/>
    </source>
</evidence>
<dbReference type="InterPro" id="IPR029061">
    <property type="entry name" value="THDP-binding"/>
</dbReference>